<gene>
    <name evidence="2" type="ORF">CEPIT_LOCUS7181</name>
</gene>
<dbReference type="Proteomes" id="UP001152523">
    <property type="component" value="Unassembled WGS sequence"/>
</dbReference>
<evidence type="ECO:0000313" key="2">
    <source>
        <dbReference type="EMBL" id="CAH9080054.1"/>
    </source>
</evidence>
<sequence>MIISLVDLTLVALSLLKTKYYVCVLQYTTFGLGYCMCSFISILKSSDNKCIRLLAFGFQFPIFVIAKSYLAVHIVVVSRILCCGYLISQHDGLSYYRLSVPPRHMCLFR</sequence>
<evidence type="ECO:0000313" key="3">
    <source>
        <dbReference type="Proteomes" id="UP001152523"/>
    </source>
</evidence>
<dbReference type="EMBL" id="CAMAPF010000034">
    <property type="protein sequence ID" value="CAH9080054.1"/>
    <property type="molecule type" value="Genomic_DNA"/>
</dbReference>
<keyword evidence="1" id="KW-0812">Transmembrane</keyword>
<comment type="caution">
    <text evidence="2">The sequence shown here is derived from an EMBL/GenBank/DDBJ whole genome shotgun (WGS) entry which is preliminary data.</text>
</comment>
<keyword evidence="3" id="KW-1185">Reference proteome</keyword>
<keyword evidence="1" id="KW-1133">Transmembrane helix</keyword>
<dbReference type="AlphaFoldDB" id="A0AAV0CPL2"/>
<accession>A0AAV0CPL2</accession>
<protein>
    <submittedName>
        <fullName evidence="2">Uncharacterized protein</fullName>
    </submittedName>
</protein>
<keyword evidence="1" id="KW-0472">Membrane</keyword>
<name>A0AAV0CPL2_9ASTE</name>
<feature type="transmembrane region" description="Helical" evidence="1">
    <location>
        <begin position="20"/>
        <end position="42"/>
    </location>
</feature>
<feature type="transmembrane region" description="Helical" evidence="1">
    <location>
        <begin position="62"/>
        <end position="87"/>
    </location>
</feature>
<reference evidence="2" key="1">
    <citation type="submission" date="2022-07" db="EMBL/GenBank/DDBJ databases">
        <authorList>
            <person name="Macas J."/>
            <person name="Novak P."/>
            <person name="Neumann P."/>
        </authorList>
    </citation>
    <scope>NUCLEOTIDE SEQUENCE</scope>
</reference>
<evidence type="ECO:0000256" key="1">
    <source>
        <dbReference type="SAM" id="Phobius"/>
    </source>
</evidence>
<organism evidence="2 3">
    <name type="scientific">Cuscuta epithymum</name>
    <dbReference type="NCBI Taxonomy" id="186058"/>
    <lineage>
        <taxon>Eukaryota</taxon>
        <taxon>Viridiplantae</taxon>
        <taxon>Streptophyta</taxon>
        <taxon>Embryophyta</taxon>
        <taxon>Tracheophyta</taxon>
        <taxon>Spermatophyta</taxon>
        <taxon>Magnoliopsida</taxon>
        <taxon>eudicotyledons</taxon>
        <taxon>Gunneridae</taxon>
        <taxon>Pentapetalae</taxon>
        <taxon>asterids</taxon>
        <taxon>lamiids</taxon>
        <taxon>Solanales</taxon>
        <taxon>Convolvulaceae</taxon>
        <taxon>Cuscuteae</taxon>
        <taxon>Cuscuta</taxon>
        <taxon>Cuscuta subgen. Cuscuta</taxon>
    </lineage>
</organism>
<proteinExistence type="predicted"/>